<dbReference type="SUPFAM" id="SSF53335">
    <property type="entry name" value="S-adenosyl-L-methionine-dependent methyltransferases"/>
    <property type="match status" value="1"/>
</dbReference>
<reference evidence="1 2" key="1">
    <citation type="journal article" date="2014" name="BMC Genomics">
        <title>Comparative genomics of the major fungal agents of human and animal Sporotrichosis: Sporothrix schenckii and Sporothrix brasiliensis.</title>
        <authorList>
            <person name="Teixeira M.M."/>
            <person name="de Almeida L.G."/>
            <person name="Kubitschek-Barreira P."/>
            <person name="Alves F.L."/>
            <person name="Kioshima E.S."/>
            <person name="Abadio A.K."/>
            <person name="Fernandes L."/>
            <person name="Derengowski L.S."/>
            <person name="Ferreira K.S."/>
            <person name="Souza R.C."/>
            <person name="Ruiz J.C."/>
            <person name="de Andrade N.C."/>
            <person name="Paes H.C."/>
            <person name="Nicola A.M."/>
            <person name="Albuquerque P."/>
            <person name="Gerber A.L."/>
            <person name="Martins V.P."/>
            <person name="Peconick L.D."/>
            <person name="Neto A.V."/>
            <person name="Chaucanez C.B."/>
            <person name="Silva P.A."/>
            <person name="Cunha O.L."/>
            <person name="de Oliveira F.F."/>
            <person name="dos Santos T.C."/>
            <person name="Barros A.L."/>
            <person name="Soares M.A."/>
            <person name="de Oliveira L.M."/>
            <person name="Marini M.M."/>
            <person name="Villalobos-Duno H."/>
            <person name="Cunha M.M."/>
            <person name="de Hoog S."/>
            <person name="da Silveira J.F."/>
            <person name="Henrissat B."/>
            <person name="Nino-Vega G.A."/>
            <person name="Cisalpino P.S."/>
            <person name="Mora-Montes H.M."/>
            <person name="Almeida S.R."/>
            <person name="Stajich J.E."/>
            <person name="Lopes-Bezerra L.M."/>
            <person name="Vasconcelos A.T."/>
            <person name="Felipe M.S."/>
        </authorList>
    </citation>
    <scope>NUCLEOTIDE SEQUENCE [LARGE SCALE GENOMIC DNA]</scope>
    <source>
        <strain evidence="1 2">5110</strain>
    </source>
</reference>
<organism evidence="1 2">
    <name type="scientific">Sporothrix brasiliensis 5110</name>
    <dbReference type="NCBI Taxonomy" id="1398154"/>
    <lineage>
        <taxon>Eukaryota</taxon>
        <taxon>Fungi</taxon>
        <taxon>Dikarya</taxon>
        <taxon>Ascomycota</taxon>
        <taxon>Pezizomycotina</taxon>
        <taxon>Sordariomycetes</taxon>
        <taxon>Sordariomycetidae</taxon>
        <taxon>Ophiostomatales</taxon>
        <taxon>Ophiostomataceae</taxon>
        <taxon>Sporothrix</taxon>
    </lineage>
</organism>
<dbReference type="HOGENOM" id="CLU_037990_6_0_1"/>
<dbReference type="OrthoDB" id="540004at2759"/>
<name>A0A0C2EP47_9PEZI</name>
<dbReference type="GeneID" id="63678401"/>
<dbReference type="PANTHER" id="PTHR45036:SF1">
    <property type="entry name" value="METHYLTRANSFERASE LIKE 7A"/>
    <property type="match status" value="1"/>
</dbReference>
<dbReference type="Pfam" id="PF13489">
    <property type="entry name" value="Methyltransf_23"/>
    <property type="match status" value="1"/>
</dbReference>
<dbReference type="RefSeq" id="XP_040615969.1">
    <property type="nucleotide sequence ID" value="XM_040763480.1"/>
</dbReference>
<evidence type="ECO:0000313" key="1">
    <source>
        <dbReference type="EMBL" id="KIH87959.1"/>
    </source>
</evidence>
<dbReference type="VEuPathDB" id="FungiDB:SPBR_05203"/>
<dbReference type="EMBL" id="AWTV01000010">
    <property type="protein sequence ID" value="KIH87959.1"/>
    <property type="molecule type" value="Genomic_DNA"/>
</dbReference>
<dbReference type="Proteomes" id="UP000031575">
    <property type="component" value="Unassembled WGS sequence"/>
</dbReference>
<evidence type="ECO:0000313" key="2">
    <source>
        <dbReference type="Proteomes" id="UP000031575"/>
    </source>
</evidence>
<protein>
    <recommendedName>
        <fullName evidence="3">Phospholipid methyltransferase</fullName>
    </recommendedName>
</protein>
<keyword evidence="2" id="KW-1185">Reference proteome</keyword>
<accession>A0A0C2EP47</accession>
<gene>
    <name evidence="1" type="ORF">SPBR_05203</name>
</gene>
<proteinExistence type="predicted"/>
<comment type="caution">
    <text evidence="1">The sequence shown here is derived from an EMBL/GenBank/DDBJ whole genome shotgun (WGS) entry which is preliminary data.</text>
</comment>
<dbReference type="InterPro" id="IPR052356">
    <property type="entry name" value="Thiol_S-MT"/>
</dbReference>
<dbReference type="CDD" id="cd02440">
    <property type="entry name" value="AdoMet_MTases"/>
    <property type="match status" value="1"/>
</dbReference>
<dbReference type="Gene3D" id="3.40.50.150">
    <property type="entry name" value="Vaccinia Virus protein VP39"/>
    <property type="match status" value="1"/>
</dbReference>
<evidence type="ECO:0008006" key="3">
    <source>
        <dbReference type="Google" id="ProtNLM"/>
    </source>
</evidence>
<dbReference type="AlphaFoldDB" id="A0A0C2EP47"/>
<dbReference type="InterPro" id="IPR029063">
    <property type="entry name" value="SAM-dependent_MTases_sf"/>
</dbReference>
<sequence>MSLLEVIQRIVGPWLMLADSAYYLPVTIVGLVRSGNWSTLFNWSKFQSAWFGRFWGYMGPQVRKGVEPIVVPLLKGRFSHGRKLNDGEEISTAPLPVSGTVIEVGPGSGMWVSVFKEIGITTQATAEGAVRQRKGIASTSATVSTSGGVTKIYGVEPNAGVHDALRQRVHDAGLEDVYEIVPVGIQDVAAISDAITTNSVDCVVTILCLCGIPSPRENIRALYDYLKPGGRMYVFEHVCNRKHWSIYLYQKWINLFWPIMVGGCELQRDTGRYLRDAGPWTNVDLSPLSGELWFQSVPHVVGVLTK</sequence>
<dbReference type="PANTHER" id="PTHR45036">
    <property type="entry name" value="METHYLTRANSFERASE LIKE 7B"/>
    <property type="match status" value="1"/>
</dbReference>